<dbReference type="AlphaFoldDB" id="A0A1C3XGF1"/>
<organism evidence="1 2">
    <name type="scientific">Bradyrhizobium yuanmingense</name>
    <dbReference type="NCBI Taxonomy" id="108015"/>
    <lineage>
        <taxon>Bacteria</taxon>
        <taxon>Pseudomonadati</taxon>
        <taxon>Pseudomonadota</taxon>
        <taxon>Alphaproteobacteria</taxon>
        <taxon>Hyphomicrobiales</taxon>
        <taxon>Nitrobacteraceae</taxon>
        <taxon>Bradyrhizobium</taxon>
    </lineage>
</organism>
<evidence type="ECO:0000313" key="2">
    <source>
        <dbReference type="Proteomes" id="UP000183174"/>
    </source>
</evidence>
<dbReference type="RefSeq" id="WP_074448310.1">
    <property type="nucleotide sequence ID" value="NZ_FMAE01000017.1"/>
</dbReference>
<gene>
    <name evidence="1" type="ORF">GA0061099_101727</name>
</gene>
<evidence type="ECO:0000313" key="1">
    <source>
        <dbReference type="EMBL" id="SCB51350.1"/>
    </source>
</evidence>
<dbReference type="EMBL" id="FMAE01000017">
    <property type="protein sequence ID" value="SCB51350.1"/>
    <property type="molecule type" value="Genomic_DNA"/>
</dbReference>
<name>A0A1C3XGF1_9BRAD</name>
<proteinExistence type="predicted"/>
<sequence>MPKTIREQLDEVEREVTLYNEFDEAEKARFKLECFLWTAEERIEWQETQRSIAEHLRELHDKRTALLDELEG</sequence>
<accession>A0A1C3XGF1</accession>
<protein>
    <submittedName>
        <fullName evidence="1">Uncharacterized protein</fullName>
    </submittedName>
</protein>
<reference evidence="1 2" key="1">
    <citation type="submission" date="2016-08" db="EMBL/GenBank/DDBJ databases">
        <authorList>
            <person name="Seilhamer J.J."/>
        </authorList>
    </citation>
    <scope>NUCLEOTIDE SEQUENCE [LARGE SCALE GENOMIC DNA]</scope>
    <source>
        <strain evidence="1 2">CCBAU 10071</strain>
    </source>
</reference>
<dbReference type="Proteomes" id="UP000183174">
    <property type="component" value="Unassembled WGS sequence"/>
</dbReference>